<protein>
    <submittedName>
        <fullName evidence="1">Uncharacterized protein</fullName>
    </submittedName>
</protein>
<organism evidence="1 2">
    <name type="scientific">Periconia macrospinosa</name>
    <dbReference type="NCBI Taxonomy" id="97972"/>
    <lineage>
        <taxon>Eukaryota</taxon>
        <taxon>Fungi</taxon>
        <taxon>Dikarya</taxon>
        <taxon>Ascomycota</taxon>
        <taxon>Pezizomycotina</taxon>
        <taxon>Dothideomycetes</taxon>
        <taxon>Pleosporomycetidae</taxon>
        <taxon>Pleosporales</taxon>
        <taxon>Massarineae</taxon>
        <taxon>Periconiaceae</taxon>
        <taxon>Periconia</taxon>
    </lineage>
</organism>
<keyword evidence="2" id="KW-1185">Reference proteome</keyword>
<name>A0A2V1E7R9_9PLEO</name>
<accession>A0A2V1E7R9</accession>
<dbReference type="AlphaFoldDB" id="A0A2V1E7R9"/>
<evidence type="ECO:0000313" key="2">
    <source>
        <dbReference type="Proteomes" id="UP000244855"/>
    </source>
</evidence>
<gene>
    <name evidence="1" type="ORF">DM02DRAFT_69911</name>
</gene>
<dbReference type="EMBL" id="KZ805312">
    <property type="protein sequence ID" value="PVI05694.1"/>
    <property type="molecule type" value="Genomic_DNA"/>
</dbReference>
<reference evidence="1 2" key="1">
    <citation type="journal article" date="2018" name="Sci. Rep.">
        <title>Comparative genomics provides insights into the lifestyle and reveals functional heterogeneity of dark septate endophytic fungi.</title>
        <authorList>
            <person name="Knapp D.G."/>
            <person name="Nemeth J.B."/>
            <person name="Barry K."/>
            <person name="Hainaut M."/>
            <person name="Henrissat B."/>
            <person name="Johnson J."/>
            <person name="Kuo A."/>
            <person name="Lim J.H.P."/>
            <person name="Lipzen A."/>
            <person name="Nolan M."/>
            <person name="Ohm R.A."/>
            <person name="Tamas L."/>
            <person name="Grigoriev I.V."/>
            <person name="Spatafora J.W."/>
            <person name="Nagy L.G."/>
            <person name="Kovacs G.M."/>
        </authorList>
    </citation>
    <scope>NUCLEOTIDE SEQUENCE [LARGE SCALE GENOMIC DNA]</scope>
    <source>
        <strain evidence="1 2">DSE2036</strain>
    </source>
</reference>
<dbReference type="Proteomes" id="UP000244855">
    <property type="component" value="Unassembled WGS sequence"/>
</dbReference>
<sequence>MTWDHSWAREEGGGRGLLMMMGGRQAGRAGTERHGASVLSARLSASYCTLAEREAVSLSAVSRLGVPLGRIRCGQSGDNAICIHLIRIAKSMTACSLLLLLLLLPCLVPPHADSIAPSLIWTELHMAWRASNLRSILQNQNTITTTTTTTTATIARGPRTVSCQHCHSSSPLLLSLITVPKHAPAPRRPFVSMASRCRIHHV</sequence>
<proteinExistence type="predicted"/>
<evidence type="ECO:0000313" key="1">
    <source>
        <dbReference type="EMBL" id="PVI05694.1"/>
    </source>
</evidence>